<dbReference type="Pfam" id="PF04542">
    <property type="entry name" value="Sigma70_r2"/>
    <property type="match status" value="1"/>
</dbReference>
<dbReference type="GO" id="GO:0006352">
    <property type="term" value="P:DNA-templated transcription initiation"/>
    <property type="evidence" value="ECO:0007669"/>
    <property type="project" value="InterPro"/>
</dbReference>
<feature type="domain" description="Putative zinc-finger" evidence="8">
    <location>
        <begin position="200"/>
        <end position="234"/>
    </location>
</feature>
<dbReference type="InterPro" id="IPR013324">
    <property type="entry name" value="RNA_pol_sigma_r3/r4-like"/>
</dbReference>
<gene>
    <name evidence="9" type="ORF">GCM10010185_49070</name>
</gene>
<evidence type="ECO:0000256" key="6">
    <source>
        <dbReference type="SAM" id="MobiDB-lite"/>
    </source>
</evidence>
<protein>
    <recommendedName>
        <fullName evidence="11">RNA polymerase sigma factor (Sigma-70 family)</fullName>
    </recommendedName>
</protein>
<dbReference type="EMBL" id="BMRG01000011">
    <property type="protein sequence ID" value="GGP70232.1"/>
    <property type="molecule type" value="Genomic_DNA"/>
</dbReference>
<name>A0A918AQR1_9PSEU</name>
<dbReference type="RefSeq" id="WP_189225652.1">
    <property type="nucleotide sequence ID" value="NZ_BMRG01000011.1"/>
</dbReference>
<dbReference type="Gene3D" id="1.10.1740.10">
    <property type="match status" value="1"/>
</dbReference>
<dbReference type="GO" id="GO:0003677">
    <property type="term" value="F:DNA binding"/>
    <property type="evidence" value="ECO:0007669"/>
    <property type="project" value="UniProtKB-KW"/>
</dbReference>
<keyword evidence="2" id="KW-0805">Transcription regulation</keyword>
<dbReference type="PANTHER" id="PTHR43133:SF8">
    <property type="entry name" value="RNA POLYMERASE SIGMA FACTOR HI_1459-RELATED"/>
    <property type="match status" value="1"/>
</dbReference>
<dbReference type="Gene3D" id="1.10.10.1320">
    <property type="entry name" value="Anti-sigma factor, zinc-finger domain"/>
    <property type="match status" value="1"/>
</dbReference>
<comment type="similarity">
    <text evidence="1">Belongs to the sigma-70 factor family. ECF subfamily.</text>
</comment>
<feature type="compositionally biased region" description="Pro residues" evidence="6">
    <location>
        <begin position="733"/>
        <end position="749"/>
    </location>
</feature>
<dbReference type="SUPFAM" id="SSF88659">
    <property type="entry name" value="Sigma3 and sigma4 domains of RNA polymerase sigma factors"/>
    <property type="match status" value="1"/>
</dbReference>
<evidence type="ECO:0000256" key="2">
    <source>
        <dbReference type="ARBA" id="ARBA00023015"/>
    </source>
</evidence>
<feature type="compositionally biased region" description="Polar residues" evidence="6">
    <location>
        <begin position="427"/>
        <end position="442"/>
    </location>
</feature>
<dbReference type="Gene3D" id="1.10.10.10">
    <property type="entry name" value="Winged helix-like DNA-binding domain superfamily/Winged helix DNA-binding domain"/>
    <property type="match status" value="1"/>
</dbReference>
<evidence type="ECO:0000259" key="7">
    <source>
        <dbReference type="Pfam" id="PF04542"/>
    </source>
</evidence>
<dbReference type="Proteomes" id="UP000639606">
    <property type="component" value="Unassembled WGS sequence"/>
</dbReference>
<dbReference type="Pfam" id="PF13490">
    <property type="entry name" value="zf-HC2"/>
    <property type="match status" value="1"/>
</dbReference>
<dbReference type="PANTHER" id="PTHR43133">
    <property type="entry name" value="RNA POLYMERASE ECF-TYPE SIGMA FACTO"/>
    <property type="match status" value="1"/>
</dbReference>
<evidence type="ECO:0000256" key="3">
    <source>
        <dbReference type="ARBA" id="ARBA00023082"/>
    </source>
</evidence>
<keyword evidence="10" id="KW-1185">Reference proteome</keyword>
<feature type="compositionally biased region" description="Pro residues" evidence="6">
    <location>
        <begin position="333"/>
        <end position="349"/>
    </location>
</feature>
<accession>A0A918AQR1</accession>
<keyword evidence="3" id="KW-0731">Sigma factor</keyword>
<dbReference type="InterPro" id="IPR027383">
    <property type="entry name" value="Znf_put"/>
</dbReference>
<dbReference type="InterPro" id="IPR007627">
    <property type="entry name" value="RNA_pol_sigma70_r2"/>
</dbReference>
<dbReference type="NCBIfam" id="TIGR02937">
    <property type="entry name" value="sigma70-ECF"/>
    <property type="match status" value="1"/>
</dbReference>
<keyword evidence="4" id="KW-0238">DNA-binding</keyword>
<reference evidence="9" key="1">
    <citation type="journal article" date="2014" name="Int. J. Syst. Evol. Microbiol.">
        <title>Complete genome sequence of Corynebacterium casei LMG S-19264T (=DSM 44701T), isolated from a smear-ripened cheese.</title>
        <authorList>
            <consortium name="US DOE Joint Genome Institute (JGI-PGF)"/>
            <person name="Walter F."/>
            <person name="Albersmeier A."/>
            <person name="Kalinowski J."/>
            <person name="Ruckert C."/>
        </authorList>
    </citation>
    <scope>NUCLEOTIDE SEQUENCE</scope>
    <source>
        <strain evidence="9">JCM 3313</strain>
    </source>
</reference>
<evidence type="ECO:0000256" key="1">
    <source>
        <dbReference type="ARBA" id="ARBA00010641"/>
    </source>
</evidence>
<keyword evidence="5" id="KW-0804">Transcription</keyword>
<evidence type="ECO:0000313" key="9">
    <source>
        <dbReference type="EMBL" id="GGP70232.1"/>
    </source>
</evidence>
<feature type="domain" description="RNA polymerase sigma-70 region 2" evidence="7">
    <location>
        <begin position="31"/>
        <end position="99"/>
    </location>
</feature>
<dbReference type="InterPro" id="IPR041916">
    <property type="entry name" value="Anti_sigma_zinc_sf"/>
</dbReference>
<dbReference type="SUPFAM" id="SSF88946">
    <property type="entry name" value="Sigma2 domain of RNA polymerase sigma factors"/>
    <property type="match status" value="1"/>
</dbReference>
<proteinExistence type="inferred from homology"/>
<reference evidence="9" key="2">
    <citation type="submission" date="2020-09" db="EMBL/GenBank/DDBJ databases">
        <authorList>
            <person name="Sun Q."/>
            <person name="Ohkuma M."/>
        </authorList>
    </citation>
    <scope>NUCLEOTIDE SEQUENCE</scope>
    <source>
        <strain evidence="9">JCM 3313</strain>
    </source>
</reference>
<feature type="region of interest" description="Disordered" evidence="6">
    <location>
        <begin position="322"/>
        <end position="447"/>
    </location>
</feature>
<evidence type="ECO:0000256" key="5">
    <source>
        <dbReference type="ARBA" id="ARBA00023163"/>
    </source>
</evidence>
<feature type="compositionally biased region" description="Low complexity" evidence="6">
    <location>
        <begin position="667"/>
        <end position="682"/>
    </location>
</feature>
<evidence type="ECO:0008006" key="11">
    <source>
        <dbReference type="Google" id="ProtNLM"/>
    </source>
</evidence>
<evidence type="ECO:0000259" key="8">
    <source>
        <dbReference type="Pfam" id="PF13490"/>
    </source>
</evidence>
<dbReference type="InterPro" id="IPR039425">
    <property type="entry name" value="RNA_pol_sigma-70-like"/>
</dbReference>
<evidence type="ECO:0000313" key="10">
    <source>
        <dbReference type="Proteomes" id="UP000639606"/>
    </source>
</evidence>
<feature type="compositionally biased region" description="Low complexity" evidence="6">
    <location>
        <begin position="350"/>
        <end position="386"/>
    </location>
</feature>
<comment type="caution">
    <text evidence="9">The sequence shown here is derived from an EMBL/GenBank/DDBJ whole genome shotgun (WGS) entry which is preliminary data.</text>
</comment>
<feature type="region of interest" description="Disordered" evidence="6">
    <location>
        <begin position="640"/>
        <end position="761"/>
    </location>
</feature>
<dbReference type="InterPro" id="IPR013325">
    <property type="entry name" value="RNA_pol_sigma_r2"/>
</dbReference>
<dbReference type="GO" id="GO:0016987">
    <property type="term" value="F:sigma factor activity"/>
    <property type="evidence" value="ECO:0007669"/>
    <property type="project" value="UniProtKB-KW"/>
</dbReference>
<dbReference type="AlphaFoldDB" id="A0A918AQR1"/>
<feature type="compositionally biased region" description="Pro residues" evidence="6">
    <location>
        <begin position="698"/>
        <end position="726"/>
    </location>
</feature>
<dbReference type="InterPro" id="IPR014284">
    <property type="entry name" value="RNA_pol_sigma-70_dom"/>
</dbReference>
<evidence type="ECO:0000256" key="4">
    <source>
        <dbReference type="ARBA" id="ARBA00023125"/>
    </source>
</evidence>
<dbReference type="InterPro" id="IPR036388">
    <property type="entry name" value="WH-like_DNA-bd_sf"/>
</dbReference>
<sequence>MATVPAGVQGPSDAELISSVRNGDVKAYGQLYERHVGAAHNLARQLARSSAEADDLVSDAFAKVLDALRAGRGPDEAFRAYLLTALRHTAYDKTRRDRRLELADDVTAVSGAEAVTSVPFRDTALAGLERSLAAKAFASLPERWQTVLWHTEIEGQTPAAVAPILGLTANGVSALAYRAREGLRQAYLQAHLAESGSERCRATVGKLGAWTRGGLSKRETTQVEAHLDECVRCRSLAAELADVNGALRAVVAPLVLGLGASGYLAATAGAAKAGTAALAAGGANGADGAVNALTSAPRQVLGVAASAVALAVALVVGMNTDAPQQPPAAQSPSPVPTAGPGQPSAPPPTGSSEPGTSPATTPPTTTTTTGPSAPAPGGEPANPAPGQAGQQRGEPTTEPPPPALVSTVPDGFSMSTGGPPSELPITVRNTGQSTSPPATLTLSLPDDVQVVGPGNNLVGRKAVRLDGAAGQTVGCPAGKGTVTCSTDRGLAPGGSVTFIFRLLAGPKATGGTITGTATAGSALSVAVRVEVTIQPKKSFAMDLDARKWHHGFWTPRLDLTATNRGTLAGPLALSVEADRSVRLFGGPEDCERSEHSLRCSADLALDSSYRVSVWALGRPHRDAAVRVTATLGDVTKTVVVPVPRWPGHRPDPPDEPDPPTTGPSPTPTTTLTTAPGTTTRPPSTEPSRPPTTITTTPPSTPPEAPPTTVPTPPSTPSSTPSSPPSSEPERPSEPPAPCRPLLPWLPPPLDDLLPAPCRTPG</sequence>
<organism evidence="9 10">
    <name type="scientific">Saccharothrix coeruleofusca</name>
    <dbReference type="NCBI Taxonomy" id="33919"/>
    <lineage>
        <taxon>Bacteria</taxon>
        <taxon>Bacillati</taxon>
        <taxon>Actinomycetota</taxon>
        <taxon>Actinomycetes</taxon>
        <taxon>Pseudonocardiales</taxon>
        <taxon>Pseudonocardiaceae</taxon>
        <taxon>Saccharothrix</taxon>
    </lineage>
</organism>